<evidence type="ECO:0000313" key="1">
    <source>
        <dbReference type="EMBL" id="KAJ8300433.1"/>
    </source>
</evidence>
<keyword evidence="2" id="KW-1185">Reference proteome</keyword>
<organism evidence="1 2">
    <name type="scientific">Tegillarca granosa</name>
    <name type="common">Malaysian cockle</name>
    <name type="synonym">Anadara granosa</name>
    <dbReference type="NCBI Taxonomy" id="220873"/>
    <lineage>
        <taxon>Eukaryota</taxon>
        <taxon>Metazoa</taxon>
        <taxon>Spiralia</taxon>
        <taxon>Lophotrochozoa</taxon>
        <taxon>Mollusca</taxon>
        <taxon>Bivalvia</taxon>
        <taxon>Autobranchia</taxon>
        <taxon>Pteriomorphia</taxon>
        <taxon>Arcoida</taxon>
        <taxon>Arcoidea</taxon>
        <taxon>Arcidae</taxon>
        <taxon>Tegillarca</taxon>
    </lineage>
</organism>
<dbReference type="Proteomes" id="UP001217089">
    <property type="component" value="Unassembled WGS sequence"/>
</dbReference>
<sequence length="83" mass="9965">MSTPRDVCQKCEILRRRIQDAASDEDKLLNISLVDETKSLQLDKSSKIRGSKMKMLRRRDCFLTYKQRFEYDVRMKGQKMKKF</sequence>
<comment type="caution">
    <text evidence="1">The sequence shown here is derived from an EMBL/GenBank/DDBJ whole genome shotgun (WGS) entry which is preliminary data.</text>
</comment>
<dbReference type="EMBL" id="JARBDR010000919">
    <property type="protein sequence ID" value="KAJ8300433.1"/>
    <property type="molecule type" value="Genomic_DNA"/>
</dbReference>
<protein>
    <submittedName>
        <fullName evidence="1">Uncharacterized protein</fullName>
    </submittedName>
</protein>
<reference evidence="1 2" key="1">
    <citation type="submission" date="2022-12" db="EMBL/GenBank/DDBJ databases">
        <title>Chromosome-level genome of Tegillarca granosa.</title>
        <authorList>
            <person name="Kim J."/>
        </authorList>
    </citation>
    <scope>NUCLEOTIDE SEQUENCE [LARGE SCALE GENOMIC DNA]</scope>
    <source>
        <strain evidence="1">Teg-2019</strain>
        <tissue evidence="1">Adductor muscle</tissue>
    </source>
</reference>
<accession>A0ABQ9EB02</accession>
<gene>
    <name evidence="1" type="ORF">KUTeg_021952</name>
</gene>
<name>A0ABQ9EB02_TEGGR</name>
<evidence type="ECO:0000313" key="2">
    <source>
        <dbReference type="Proteomes" id="UP001217089"/>
    </source>
</evidence>
<proteinExistence type="predicted"/>